<name>A0A0G0CAZ5_9BACT</name>
<comment type="caution">
    <text evidence="1">The sequence shown here is derived from an EMBL/GenBank/DDBJ whole genome shotgun (WGS) entry which is preliminary data.</text>
</comment>
<dbReference type="Proteomes" id="UP000034816">
    <property type="component" value="Unassembled WGS sequence"/>
</dbReference>
<protein>
    <submittedName>
        <fullName evidence="1">Uncharacterized protein</fullName>
    </submittedName>
</protein>
<organism evidence="1 2">
    <name type="scientific">candidate division WS6 bacterium GW2011_GWF1_35_23</name>
    <dbReference type="NCBI Taxonomy" id="1619097"/>
    <lineage>
        <taxon>Bacteria</taxon>
        <taxon>Candidatus Dojkabacteria</taxon>
    </lineage>
</organism>
<accession>A0A0G0CAZ5</accession>
<sequence length="153" mass="17685">MTEPIIIKKKRGRKPLPKLNRAETVKLISKELGGGRNLKTVERRLGRMDKDVKNKDGIILLRSKDNYKKWEKEPYKYDLKGVDDGSQKSTSVYRLYDKKTKGINRLLKAYVAYGPKPKIKKSVSTARSERMKQLWAKVPKVEGQKRSIKGIKL</sequence>
<reference evidence="1 2" key="1">
    <citation type="journal article" date="2015" name="Nature">
        <title>rRNA introns, odd ribosomes, and small enigmatic genomes across a large radiation of phyla.</title>
        <authorList>
            <person name="Brown C.T."/>
            <person name="Hug L.A."/>
            <person name="Thomas B.C."/>
            <person name="Sharon I."/>
            <person name="Castelle C.J."/>
            <person name="Singh A."/>
            <person name="Wilkins M.J."/>
            <person name="Williams K.H."/>
            <person name="Banfield J.F."/>
        </authorList>
    </citation>
    <scope>NUCLEOTIDE SEQUENCE [LARGE SCALE GENOMIC DNA]</scope>
</reference>
<proteinExistence type="predicted"/>
<dbReference type="EMBL" id="LBQH01000001">
    <property type="protein sequence ID" value="KKP78363.1"/>
    <property type="molecule type" value="Genomic_DNA"/>
</dbReference>
<gene>
    <name evidence="1" type="ORF">UR73_C0001G0003</name>
</gene>
<evidence type="ECO:0000313" key="2">
    <source>
        <dbReference type="Proteomes" id="UP000034816"/>
    </source>
</evidence>
<dbReference type="AlphaFoldDB" id="A0A0G0CAZ5"/>
<evidence type="ECO:0000313" key="1">
    <source>
        <dbReference type="EMBL" id="KKP78363.1"/>
    </source>
</evidence>